<keyword evidence="2" id="KW-1185">Reference proteome</keyword>
<evidence type="ECO:0000313" key="1">
    <source>
        <dbReference type="EMBL" id="KAK8233751.1"/>
    </source>
</evidence>
<evidence type="ECO:0000313" key="2">
    <source>
        <dbReference type="Proteomes" id="UP001492380"/>
    </source>
</evidence>
<sequence>MSTFPLVHVEGKLADVGRVGGATAGSTFILRFDLATTWKSRGLGVSGQLELFCWYKSQDLVLLLVSQTSTLVSSFPLLDTEGKPALSSTRLLWVAGANSKALLEKFWLASFAFSKLGKVHDQPPTSHIAREHKVAVQVTEGVDKEGEHSIVKPAAEVGVFQAEHCFRYWERLCRRRTVKAARRCSRTSRHDAILGTWTHDHHNDTTSTRYRESHEMHTRGSVEGHALVDFYAGRWLSTSRGV</sequence>
<protein>
    <submittedName>
        <fullName evidence="1">Uncharacterized protein</fullName>
    </submittedName>
</protein>
<proteinExistence type="predicted"/>
<name>A0ABR1YMM1_9PEZI</name>
<dbReference type="EMBL" id="JBBWRZ010000006">
    <property type="protein sequence ID" value="KAK8233751.1"/>
    <property type="molecule type" value="Genomic_DNA"/>
</dbReference>
<organism evidence="1 2">
    <name type="scientific">Phyllosticta capitalensis</name>
    <dbReference type="NCBI Taxonomy" id="121624"/>
    <lineage>
        <taxon>Eukaryota</taxon>
        <taxon>Fungi</taxon>
        <taxon>Dikarya</taxon>
        <taxon>Ascomycota</taxon>
        <taxon>Pezizomycotina</taxon>
        <taxon>Dothideomycetes</taxon>
        <taxon>Dothideomycetes incertae sedis</taxon>
        <taxon>Botryosphaeriales</taxon>
        <taxon>Phyllostictaceae</taxon>
        <taxon>Phyllosticta</taxon>
    </lineage>
</organism>
<gene>
    <name evidence="1" type="ORF">HDK90DRAFT_276038</name>
</gene>
<dbReference type="Proteomes" id="UP001492380">
    <property type="component" value="Unassembled WGS sequence"/>
</dbReference>
<accession>A0ABR1YMM1</accession>
<reference evidence="1 2" key="1">
    <citation type="submission" date="2024-04" db="EMBL/GenBank/DDBJ databases">
        <title>Phyllosticta paracitricarpa is synonymous to the EU quarantine fungus P. citricarpa based on phylogenomic analyses.</title>
        <authorList>
            <consortium name="Lawrence Berkeley National Laboratory"/>
            <person name="Van Ingen-Buijs V.A."/>
            <person name="Van Westerhoven A.C."/>
            <person name="Haridas S."/>
            <person name="Skiadas P."/>
            <person name="Martin F."/>
            <person name="Groenewald J.Z."/>
            <person name="Crous P.W."/>
            <person name="Seidl M.F."/>
        </authorList>
    </citation>
    <scope>NUCLEOTIDE SEQUENCE [LARGE SCALE GENOMIC DNA]</scope>
    <source>
        <strain evidence="1 2">CBS 123374</strain>
    </source>
</reference>
<comment type="caution">
    <text evidence="1">The sequence shown here is derived from an EMBL/GenBank/DDBJ whole genome shotgun (WGS) entry which is preliminary data.</text>
</comment>